<evidence type="ECO:0000256" key="1">
    <source>
        <dbReference type="SAM" id="SignalP"/>
    </source>
</evidence>
<keyword evidence="1" id="KW-0732">Signal</keyword>
<reference evidence="2" key="1">
    <citation type="journal article" date="2023" name="Mol. Phylogenet. Evol.">
        <title>Genome-scale phylogeny and comparative genomics of the fungal order Sordariales.</title>
        <authorList>
            <person name="Hensen N."/>
            <person name="Bonometti L."/>
            <person name="Westerberg I."/>
            <person name="Brannstrom I.O."/>
            <person name="Guillou S."/>
            <person name="Cros-Aarteil S."/>
            <person name="Calhoun S."/>
            <person name="Haridas S."/>
            <person name="Kuo A."/>
            <person name="Mondo S."/>
            <person name="Pangilinan J."/>
            <person name="Riley R."/>
            <person name="LaButti K."/>
            <person name="Andreopoulos B."/>
            <person name="Lipzen A."/>
            <person name="Chen C."/>
            <person name="Yan M."/>
            <person name="Daum C."/>
            <person name="Ng V."/>
            <person name="Clum A."/>
            <person name="Steindorff A."/>
            <person name="Ohm R.A."/>
            <person name="Martin F."/>
            <person name="Silar P."/>
            <person name="Natvig D.O."/>
            <person name="Lalanne C."/>
            <person name="Gautier V."/>
            <person name="Ament-Velasquez S.L."/>
            <person name="Kruys A."/>
            <person name="Hutchinson M.I."/>
            <person name="Powell A.J."/>
            <person name="Barry K."/>
            <person name="Miller A.N."/>
            <person name="Grigoriev I.V."/>
            <person name="Debuchy R."/>
            <person name="Gladieux P."/>
            <person name="Hiltunen Thoren M."/>
            <person name="Johannesson H."/>
        </authorList>
    </citation>
    <scope>NUCLEOTIDE SEQUENCE</scope>
    <source>
        <strain evidence="2">CBS 508.74</strain>
    </source>
</reference>
<evidence type="ECO:0000313" key="3">
    <source>
        <dbReference type="Proteomes" id="UP001302812"/>
    </source>
</evidence>
<protein>
    <submittedName>
        <fullName evidence="2">DNase1 protein</fullName>
    </submittedName>
</protein>
<dbReference type="RefSeq" id="XP_064668352.1">
    <property type="nucleotide sequence ID" value="XM_064811877.1"/>
</dbReference>
<name>A0AAN6QR21_9PEZI</name>
<proteinExistence type="predicted"/>
<comment type="caution">
    <text evidence="2">The sequence shown here is derived from an EMBL/GenBank/DDBJ whole genome shotgun (WGS) entry which is preliminary data.</text>
</comment>
<sequence>MKSILLVTGAATLASAASVTFVSQDNLGRTVNFTRNPGIATPGPVHVPAGGRVRVEFQHNWEGNGFAVVDGRPVKPGMLMEVSFNQGGGITYFDVSAIVDPNDHDGVHLMYPAGSGTPNSGGVIFPCDNAYYQPDDRQTKATYEQDLIVTLHTNRGPGR</sequence>
<reference evidence="2" key="2">
    <citation type="submission" date="2023-05" db="EMBL/GenBank/DDBJ databases">
        <authorList>
            <consortium name="Lawrence Berkeley National Laboratory"/>
            <person name="Steindorff A."/>
            <person name="Hensen N."/>
            <person name="Bonometti L."/>
            <person name="Westerberg I."/>
            <person name="Brannstrom I.O."/>
            <person name="Guillou S."/>
            <person name="Cros-Aarteil S."/>
            <person name="Calhoun S."/>
            <person name="Haridas S."/>
            <person name="Kuo A."/>
            <person name="Mondo S."/>
            <person name="Pangilinan J."/>
            <person name="Riley R."/>
            <person name="Labutti K."/>
            <person name="Andreopoulos B."/>
            <person name="Lipzen A."/>
            <person name="Chen C."/>
            <person name="Yanf M."/>
            <person name="Daum C."/>
            <person name="Ng V."/>
            <person name="Clum A."/>
            <person name="Ohm R."/>
            <person name="Martin F."/>
            <person name="Silar P."/>
            <person name="Natvig D."/>
            <person name="Lalanne C."/>
            <person name="Gautier V."/>
            <person name="Ament-Velasquez S.L."/>
            <person name="Kruys A."/>
            <person name="Hutchinson M.I."/>
            <person name="Powell A.J."/>
            <person name="Barry K."/>
            <person name="Miller A.N."/>
            <person name="Grigoriev I.V."/>
            <person name="Debuchy R."/>
            <person name="Gladieux P."/>
            <person name="Thoren M.H."/>
            <person name="Johannesson H."/>
        </authorList>
    </citation>
    <scope>NUCLEOTIDE SEQUENCE</scope>
    <source>
        <strain evidence="2">CBS 508.74</strain>
    </source>
</reference>
<gene>
    <name evidence="2" type="ORF">N656DRAFT_713206</name>
</gene>
<evidence type="ECO:0000313" key="2">
    <source>
        <dbReference type="EMBL" id="KAK4110782.1"/>
    </source>
</evidence>
<feature type="signal peptide" evidence="1">
    <location>
        <begin position="1"/>
        <end position="16"/>
    </location>
</feature>
<dbReference type="GeneID" id="89936002"/>
<keyword evidence="3" id="KW-1185">Reference proteome</keyword>
<organism evidence="2 3">
    <name type="scientific">Canariomyces notabilis</name>
    <dbReference type="NCBI Taxonomy" id="2074819"/>
    <lineage>
        <taxon>Eukaryota</taxon>
        <taxon>Fungi</taxon>
        <taxon>Dikarya</taxon>
        <taxon>Ascomycota</taxon>
        <taxon>Pezizomycotina</taxon>
        <taxon>Sordariomycetes</taxon>
        <taxon>Sordariomycetidae</taxon>
        <taxon>Sordariales</taxon>
        <taxon>Chaetomiaceae</taxon>
        <taxon>Canariomyces</taxon>
    </lineage>
</organism>
<accession>A0AAN6QR21</accession>
<dbReference type="EMBL" id="MU853349">
    <property type="protein sequence ID" value="KAK4110782.1"/>
    <property type="molecule type" value="Genomic_DNA"/>
</dbReference>
<feature type="chain" id="PRO_5042996922" evidence="1">
    <location>
        <begin position="17"/>
        <end position="159"/>
    </location>
</feature>
<dbReference type="Proteomes" id="UP001302812">
    <property type="component" value="Unassembled WGS sequence"/>
</dbReference>
<dbReference type="AlphaFoldDB" id="A0AAN6QR21"/>